<comment type="subcellular location">
    <subcellularLocation>
        <location evidence="1">Membrane</location>
        <topology evidence="1">Multi-pass membrane protein</topology>
    </subcellularLocation>
</comment>
<feature type="domain" description="Rhodopsin" evidence="7">
    <location>
        <begin position="62"/>
        <end position="283"/>
    </location>
</feature>
<protein>
    <recommendedName>
        <fullName evidence="7">Rhodopsin domain-containing protein</fullName>
    </recommendedName>
</protein>
<dbReference type="InterPro" id="IPR049326">
    <property type="entry name" value="Rhodopsin_dom_fungi"/>
</dbReference>
<accession>A0AAW0QQ79</accession>
<evidence type="ECO:0000313" key="8">
    <source>
        <dbReference type="EMBL" id="KAK8101804.1"/>
    </source>
</evidence>
<keyword evidence="3 6" id="KW-1133">Transmembrane helix</keyword>
<evidence type="ECO:0000256" key="1">
    <source>
        <dbReference type="ARBA" id="ARBA00004141"/>
    </source>
</evidence>
<evidence type="ECO:0000313" key="9">
    <source>
        <dbReference type="Proteomes" id="UP001392437"/>
    </source>
</evidence>
<keyword evidence="9" id="KW-1185">Reference proteome</keyword>
<comment type="similarity">
    <text evidence="5">Belongs to the SAT4 family.</text>
</comment>
<sequence length="283" mass="31420">MLFDLPYVSPPGSEPDDRSAASRIFVAVMTALTVISIVLRFWSRSMGQGSTPGVNKTNGRGHRFWWDDWAALVAVPFILAMNCISFRMVDLGWGRHIRTVDPDDSSMSLKLLFIVYLVNDFALFFSKASGLLFISRIFPSFANPAWFNYMVVVTHGLNIAWLIGIVFGTVFICTPVEKAWNSTMSGHCGASSDLWIGCAIPSVTIDLFILALPMPKVWGLHMTKGRRWGLFIVFVLGYSVIIVSLGRLITILVMGTGANQDITWIRTSVGMWIMVEAPITVLC</sequence>
<feature type="transmembrane region" description="Helical" evidence="6">
    <location>
        <begin position="109"/>
        <end position="134"/>
    </location>
</feature>
<dbReference type="PANTHER" id="PTHR33048">
    <property type="entry name" value="PTH11-LIKE INTEGRAL MEMBRANE PROTEIN (AFU_ORTHOLOGUE AFUA_5G11245)"/>
    <property type="match status" value="1"/>
</dbReference>
<dbReference type="PANTHER" id="PTHR33048:SF47">
    <property type="entry name" value="INTEGRAL MEMBRANE PROTEIN-RELATED"/>
    <property type="match status" value="1"/>
</dbReference>
<gene>
    <name evidence="8" type="ORF">PG999_012178</name>
</gene>
<feature type="transmembrane region" description="Helical" evidence="6">
    <location>
        <begin position="69"/>
        <end position="89"/>
    </location>
</feature>
<dbReference type="GO" id="GO:0016020">
    <property type="term" value="C:membrane"/>
    <property type="evidence" value="ECO:0007669"/>
    <property type="project" value="UniProtKB-SubCell"/>
</dbReference>
<feature type="transmembrane region" description="Helical" evidence="6">
    <location>
        <begin position="230"/>
        <end position="254"/>
    </location>
</feature>
<dbReference type="Pfam" id="PF20684">
    <property type="entry name" value="Fung_rhodopsin"/>
    <property type="match status" value="1"/>
</dbReference>
<dbReference type="AlphaFoldDB" id="A0AAW0QQ79"/>
<keyword evidence="2 6" id="KW-0812">Transmembrane</keyword>
<keyword evidence="4 6" id="KW-0472">Membrane</keyword>
<dbReference type="EMBL" id="JAQQWP010000009">
    <property type="protein sequence ID" value="KAK8101804.1"/>
    <property type="molecule type" value="Genomic_DNA"/>
</dbReference>
<dbReference type="InterPro" id="IPR052337">
    <property type="entry name" value="SAT4-like"/>
</dbReference>
<comment type="caution">
    <text evidence="8">The sequence shown here is derived from an EMBL/GenBank/DDBJ whole genome shotgun (WGS) entry which is preliminary data.</text>
</comment>
<evidence type="ECO:0000256" key="2">
    <source>
        <dbReference type="ARBA" id="ARBA00022692"/>
    </source>
</evidence>
<name>A0AAW0QQ79_9PEZI</name>
<proteinExistence type="inferred from homology"/>
<dbReference type="Proteomes" id="UP001392437">
    <property type="component" value="Unassembled WGS sequence"/>
</dbReference>
<evidence type="ECO:0000256" key="6">
    <source>
        <dbReference type="SAM" id="Phobius"/>
    </source>
</evidence>
<evidence type="ECO:0000256" key="4">
    <source>
        <dbReference type="ARBA" id="ARBA00023136"/>
    </source>
</evidence>
<evidence type="ECO:0000256" key="3">
    <source>
        <dbReference type="ARBA" id="ARBA00022989"/>
    </source>
</evidence>
<evidence type="ECO:0000259" key="7">
    <source>
        <dbReference type="Pfam" id="PF20684"/>
    </source>
</evidence>
<feature type="transmembrane region" description="Helical" evidence="6">
    <location>
        <begin position="20"/>
        <end position="42"/>
    </location>
</feature>
<feature type="transmembrane region" description="Helical" evidence="6">
    <location>
        <begin position="194"/>
        <end position="218"/>
    </location>
</feature>
<evidence type="ECO:0000256" key="5">
    <source>
        <dbReference type="ARBA" id="ARBA00038359"/>
    </source>
</evidence>
<organism evidence="8 9">
    <name type="scientific">Apiospora kogelbergensis</name>
    <dbReference type="NCBI Taxonomy" id="1337665"/>
    <lineage>
        <taxon>Eukaryota</taxon>
        <taxon>Fungi</taxon>
        <taxon>Dikarya</taxon>
        <taxon>Ascomycota</taxon>
        <taxon>Pezizomycotina</taxon>
        <taxon>Sordariomycetes</taxon>
        <taxon>Xylariomycetidae</taxon>
        <taxon>Amphisphaeriales</taxon>
        <taxon>Apiosporaceae</taxon>
        <taxon>Apiospora</taxon>
    </lineage>
</organism>
<feature type="non-terminal residue" evidence="8">
    <location>
        <position position="283"/>
    </location>
</feature>
<feature type="transmembrane region" description="Helical" evidence="6">
    <location>
        <begin position="146"/>
        <end position="174"/>
    </location>
</feature>
<reference evidence="8 9" key="1">
    <citation type="submission" date="2023-01" db="EMBL/GenBank/DDBJ databases">
        <title>Analysis of 21 Apiospora genomes using comparative genomics revels a genus with tremendous synthesis potential of carbohydrate active enzymes and secondary metabolites.</title>
        <authorList>
            <person name="Sorensen T."/>
        </authorList>
    </citation>
    <scope>NUCLEOTIDE SEQUENCE [LARGE SCALE GENOMIC DNA]</scope>
    <source>
        <strain evidence="8 9">CBS 117206</strain>
    </source>
</reference>